<name>A0A1G4WTE1_9MYCO</name>
<dbReference type="RefSeq" id="WP_139170117.1">
    <property type="nucleotide sequence ID" value="NZ_CP059894.1"/>
</dbReference>
<accession>A0A1G4WTE1</accession>
<protein>
    <submittedName>
        <fullName evidence="3">Uncharacterized protein</fullName>
    </submittedName>
</protein>
<evidence type="ECO:0000313" key="5">
    <source>
        <dbReference type="Proteomes" id="UP000515498"/>
    </source>
</evidence>
<organism evidence="3 4">
    <name type="scientific">Mycolicibacterium fluoranthenivorans</name>
    <dbReference type="NCBI Taxonomy" id="258505"/>
    <lineage>
        <taxon>Bacteria</taxon>
        <taxon>Bacillati</taxon>
        <taxon>Actinomycetota</taxon>
        <taxon>Actinomycetes</taxon>
        <taxon>Mycobacteriales</taxon>
        <taxon>Mycobacteriaceae</taxon>
        <taxon>Mycolicibacterium</taxon>
    </lineage>
</organism>
<evidence type="ECO:0000256" key="1">
    <source>
        <dbReference type="SAM" id="Phobius"/>
    </source>
</evidence>
<dbReference type="AlphaFoldDB" id="A0A1G4WTE1"/>
<dbReference type="Proteomes" id="UP000199707">
    <property type="component" value="Unassembled WGS sequence"/>
</dbReference>
<dbReference type="EMBL" id="CP059894">
    <property type="protein sequence ID" value="QNJ93064.1"/>
    <property type="molecule type" value="Genomic_DNA"/>
</dbReference>
<gene>
    <name evidence="2" type="ORF">HZU40_01345</name>
    <name evidence="3" type="ORF">SAMN02799620_04608</name>
</gene>
<reference evidence="4" key="2">
    <citation type="submission" date="2016-10" db="EMBL/GenBank/DDBJ databases">
        <authorList>
            <person name="Varghese N."/>
            <person name="Submissions S."/>
        </authorList>
    </citation>
    <scope>NUCLEOTIDE SEQUENCE [LARGE SCALE GENOMIC DNA]</scope>
    <source>
        <strain evidence="4">UNC267MFSha1.1M11</strain>
    </source>
</reference>
<feature type="transmembrane region" description="Helical" evidence="1">
    <location>
        <begin position="6"/>
        <end position="23"/>
    </location>
</feature>
<evidence type="ECO:0000313" key="2">
    <source>
        <dbReference type="EMBL" id="QNJ93064.1"/>
    </source>
</evidence>
<keyword evidence="1" id="KW-0812">Transmembrane</keyword>
<dbReference type="KEGG" id="mflu:HZU40_01345"/>
<dbReference type="Proteomes" id="UP000515498">
    <property type="component" value="Chromosome"/>
</dbReference>
<proteinExistence type="predicted"/>
<evidence type="ECO:0000313" key="4">
    <source>
        <dbReference type="Proteomes" id="UP000199707"/>
    </source>
</evidence>
<reference evidence="3" key="1">
    <citation type="submission" date="2016-10" db="EMBL/GenBank/DDBJ databases">
        <authorList>
            <person name="de Groot N.N."/>
        </authorList>
    </citation>
    <scope>NUCLEOTIDE SEQUENCE [LARGE SCALE GENOMIC DNA]</scope>
    <source>
        <strain evidence="3">UNC267MFSha1.1M11</strain>
    </source>
</reference>
<keyword evidence="1" id="KW-1133">Transmembrane helix</keyword>
<sequence length="90" mass="9292">MVQTVIAAYLIGWALSAVVIYMASRHMGSKYEPVPHQFALSAGAGALWPLLILGAVEFSSVAAASSAASHVESVDGSSHLLVSATVVPLR</sequence>
<keyword evidence="1" id="KW-0472">Membrane</keyword>
<dbReference type="EMBL" id="FMUB01000010">
    <property type="protein sequence ID" value="SCX28680.1"/>
    <property type="molecule type" value="Genomic_DNA"/>
</dbReference>
<reference evidence="2 5" key="3">
    <citation type="submission" date="2020-07" db="EMBL/GenBank/DDBJ databases">
        <title>Draft genome sequence of four isobutane-metabolizing strains capable of cometabolically degrading diverse ether contaminants.</title>
        <authorList>
            <person name="Chen W."/>
            <person name="Faulkner N."/>
            <person name="Smith C."/>
            <person name="Hyman M."/>
        </authorList>
    </citation>
    <scope>NUCLEOTIDE SEQUENCE [LARGE SCALE GENOMIC DNA]</scope>
    <source>
        <strain evidence="2 5">2A</strain>
    </source>
</reference>
<evidence type="ECO:0000313" key="3">
    <source>
        <dbReference type="EMBL" id="SCX28680.1"/>
    </source>
</evidence>